<evidence type="ECO:0000313" key="7">
    <source>
        <dbReference type="Proteomes" id="UP000252458"/>
    </source>
</evidence>
<comment type="subcellular location">
    <subcellularLocation>
        <location evidence="1">Fimbrium</location>
    </subcellularLocation>
</comment>
<dbReference type="SUPFAM" id="SSF49401">
    <property type="entry name" value="Bacterial adhesins"/>
    <property type="match status" value="1"/>
</dbReference>
<comment type="similarity">
    <text evidence="2">Belongs to the fimbrial protein family.</text>
</comment>
<gene>
    <name evidence="6" type="ORF">DPV79_03980</name>
</gene>
<dbReference type="PANTHER" id="PTHR33420">
    <property type="entry name" value="FIMBRIAL SUBUNIT ELFA-RELATED"/>
    <property type="match status" value="1"/>
</dbReference>
<dbReference type="AlphaFoldDB" id="A0A365R1J2"/>
<protein>
    <submittedName>
        <fullName evidence="6">Type 1 fimbrial protein</fullName>
    </submittedName>
</protein>
<organism evidence="6 7">
    <name type="scientific">Burkholderia reimsis</name>
    <dbReference type="NCBI Taxonomy" id="2234132"/>
    <lineage>
        <taxon>Bacteria</taxon>
        <taxon>Pseudomonadati</taxon>
        <taxon>Pseudomonadota</taxon>
        <taxon>Betaproteobacteria</taxon>
        <taxon>Burkholderiales</taxon>
        <taxon>Burkholderiaceae</taxon>
        <taxon>Burkholderia</taxon>
    </lineage>
</organism>
<accession>A0A365R1J2</accession>
<evidence type="ECO:0000256" key="3">
    <source>
        <dbReference type="ARBA" id="ARBA00022729"/>
    </source>
</evidence>
<proteinExistence type="inferred from homology"/>
<keyword evidence="4" id="KW-0281">Fimbrium</keyword>
<dbReference type="Pfam" id="PF16970">
    <property type="entry name" value="FimA"/>
    <property type="match status" value="1"/>
</dbReference>
<evidence type="ECO:0000256" key="5">
    <source>
        <dbReference type="SAM" id="SignalP"/>
    </source>
</evidence>
<dbReference type="InterPro" id="IPR050263">
    <property type="entry name" value="Bact_Fimbrial_Adh_Pro"/>
</dbReference>
<dbReference type="InterPro" id="IPR036937">
    <property type="entry name" value="Adhesion_dom_fimbrial_sf"/>
</dbReference>
<dbReference type="GO" id="GO:0009289">
    <property type="term" value="C:pilus"/>
    <property type="evidence" value="ECO:0007669"/>
    <property type="project" value="UniProtKB-SubCell"/>
</dbReference>
<feature type="chain" id="PRO_5016949713" evidence="5">
    <location>
        <begin position="24"/>
        <end position="182"/>
    </location>
</feature>
<evidence type="ECO:0000256" key="1">
    <source>
        <dbReference type="ARBA" id="ARBA00004561"/>
    </source>
</evidence>
<comment type="caution">
    <text evidence="6">The sequence shown here is derived from an EMBL/GenBank/DDBJ whole genome shotgun (WGS) entry which is preliminary data.</text>
</comment>
<dbReference type="GO" id="GO:0043709">
    <property type="term" value="P:cell adhesion involved in single-species biofilm formation"/>
    <property type="evidence" value="ECO:0007669"/>
    <property type="project" value="TreeGrafter"/>
</dbReference>
<dbReference type="InterPro" id="IPR008966">
    <property type="entry name" value="Adhesion_dom_sf"/>
</dbReference>
<evidence type="ECO:0000313" key="6">
    <source>
        <dbReference type="EMBL" id="RBB42367.1"/>
    </source>
</evidence>
<keyword evidence="7" id="KW-1185">Reference proteome</keyword>
<sequence>MQTKLITAVLFVAAATASQIASANDGIITFNGSVTAQTCTINGNGSNSNNFNVPLQSVSTSSLAAAGQYANRTPFNIALTGCTPASGNVHAYFEPGPTVDTATGNLILTTGGATNVEIQLLNGDGTYSPIRIGAADASQNSKSVAISPAGTATLNYYAQYFATGAATAGAATSSVMYSLVYQ</sequence>
<name>A0A365R1J2_9BURK</name>
<reference evidence="6 7" key="1">
    <citation type="submission" date="2018-06" db="EMBL/GenBank/DDBJ databases">
        <title>Draft genome sequence of Burkholderia reimsis strain BE51 isolated from a French agricultural soil.</title>
        <authorList>
            <person name="Esmaeel Q."/>
        </authorList>
    </citation>
    <scope>NUCLEOTIDE SEQUENCE [LARGE SCALE GENOMIC DNA]</scope>
    <source>
        <strain evidence="6 7">BE51</strain>
    </source>
</reference>
<evidence type="ECO:0000256" key="2">
    <source>
        <dbReference type="ARBA" id="ARBA00006671"/>
    </source>
</evidence>
<dbReference type="PANTHER" id="PTHR33420:SF3">
    <property type="entry name" value="FIMBRIAL SUBUNIT ELFA"/>
    <property type="match status" value="1"/>
</dbReference>
<keyword evidence="3 5" id="KW-0732">Signal</keyword>
<dbReference type="EMBL" id="QMFZ01000002">
    <property type="protein sequence ID" value="RBB42367.1"/>
    <property type="molecule type" value="Genomic_DNA"/>
</dbReference>
<dbReference type="Gene3D" id="2.60.40.1090">
    <property type="entry name" value="Fimbrial-type adhesion domain"/>
    <property type="match status" value="1"/>
</dbReference>
<dbReference type="InterPro" id="IPR039458">
    <property type="entry name" value="FimA-like"/>
</dbReference>
<feature type="signal peptide" evidence="5">
    <location>
        <begin position="1"/>
        <end position="23"/>
    </location>
</feature>
<evidence type="ECO:0000256" key="4">
    <source>
        <dbReference type="ARBA" id="ARBA00023263"/>
    </source>
</evidence>
<dbReference type="RefSeq" id="WP_113044835.1">
    <property type="nucleotide sequence ID" value="NZ_QMFZ01000002.1"/>
</dbReference>
<dbReference type="Proteomes" id="UP000252458">
    <property type="component" value="Unassembled WGS sequence"/>
</dbReference>